<proteinExistence type="predicted"/>
<reference evidence="1 2" key="1">
    <citation type="submission" date="2018-07" db="EMBL/GenBank/DDBJ databases">
        <title>The complete nuclear genome of the prasinophyte Chloropicon primus (CCMP1205).</title>
        <authorList>
            <person name="Pombert J.-F."/>
            <person name="Otis C."/>
            <person name="Turmel M."/>
            <person name="Lemieux C."/>
        </authorList>
    </citation>
    <scope>NUCLEOTIDE SEQUENCE [LARGE SCALE GENOMIC DNA]</scope>
    <source>
        <strain evidence="1 2">CCMP1205</strain>
    </source>
</reference>
<organism evidence="1 2">
    <name type="scientific">Chloropicon primus</name>
    <dbReference type="NCBI Taxonomy" id="1764295"/>
    <lineage>
        <taxon>Eukaryota</taxon>
        <taxon>Viridiplantae</taxon>
        <taxon>Chlorophyta</taxon>
        <taxon>Chloropicophyceae</taxon>
        <taxon>Chloropicales</taxon>
        <taxon>Chloropicaceae</taxon>
        <taxon>Chloropicon</taxon>
    </lineage>
</organism>
<keyword evidence="2" id="KW-1185">Reference proteome</keyword>
<dbReference type="EMBL" id="CP031047">
    <property type="protein sequence ID" value="QDZ24720.1"/>
    <property type="molecule type" value="Genomic_DNA"/>
</dbReference>
<gene>
    <name evidence="1" type="ORF">A3770_14p72380</name>
</gene>
<sequence>MVHDDDEALLSLGDYRRGKMSDYVRKRTRQCDEAGGWESIDMAREGIFNTYLFGDKSFVPNHNDYPKEERYVSMRTCEVVDDGEGREAGGTGWQIYRFGPFVGMGGSDWHQVWVHPLPAPRRAKFITGKLAAPVDEAGRVLGHPPLYSHHVHIEYNGVMHSLETHGDTTCSEDLGGTSCYLRSFPEGHGLPFNATDGSFFSLNFMLNDIREYPAPPMVFYQEIALKWSAREDATKPVSIQVAHMPSSETEKARGHPFATTLVTRRPSFLWSTTKWMVDGKVLVSQRDQQPWFHAHRKFCQAAWVFAASPEQLGLTTDLLRQVDDNDGNRYKPTTPMDLVWTPEAEDPVQALVDRVLASEAGMESLRCWLMDSESERVLEHVRGTDSSPSHPEAWRQNWRDGWYDRAGELHCDREWSFRKGDNYTVVTLNGLDERIPPSDLETLTQHGALLLAYESTGVQSGPVTTELYAPYQTDQEYSYSIASNWRLREPKPDRVGRDHPYWPEHPLYGAYTDIHYLLTRELGIPHHLNVLVTRDKSTLARRYRMKTHELWKEARRALGLEDYSENEQCPSFCDAS</sequence>
<accession>A0A5B8MYX9</accession>
<dbReference type="Proteomes" id="UP000316726">
    <property type="component" value="Chromosome 14"/>
</dbReference>
<dbReference type="OrthoDB" id="10677216at2759"/>
<dbReference type="AlphaFoldDB" id="A0A5B8MYX9"/>
<evidence type="ECO:0000313" key="1">
    <source>
        <dbReference type="EMBL" id="QDZ24720.1"/>
    </source>
</evidence>
<name>A0A5B8MYX9_9CHLO</name>
<evidence type="ECO:0000313" key="2">
    <source>
        <dbReference type="Proteomes" id="UP000316726"/>
    </source>
</evidence>
<protein>
    <submittedName>
        <fullName evidence="1">Uncharacterized protein</fullName>
    </submittedName>
</protein>